<evidence type="ECO:0000313" key="2">
    <source>
        <dbReference type="Proteomes" id="UP000431304"/>
    </source>
</evidence>
<dbReference type="PANTHER" id="PTHR45661:SF3">
    <property type="entry name" value="IG-LIKE DOMAIN-CONTAINING PROTEIN"/>
    <property type="match status" value="1"/>
</dbReference>
<dbReference type="InterPro" id="IPR032675">
    <property type="entry name" value="LRR_dom_sf"/>
</dbReference>
<protein>
    <submittedName>
        <fullName evidence="1">Leucine-rich repeat protein</fullName>
    </submittedName>
</protein>
<dbReference type="EMBL" id="WKRA01000001">
    <property type="protein sequence ID" value="MSD14593.1"/>
    <property type="molecule type" value="Genomic_DNA"/>
</dbReference>
<dbReference type="InterPro" id="IPR053139">
    <property type="entry name" value="Surface_bspA-like"/>
</dbReference>
<comment type="caution">
    <text evidence="1">The sequence shown here is derived from an EMBL/GenBank/DDBJ whole genome shotgun (WGS) entry which is preliminary data.</text>
</comment>
<dbReference type="Proteomes" id="UP000431304">
    <property type="component" value="Unassembled WGS sequence"/>
</dbReference>
<evidence type="ECO:0000313" key="1">
    <source>
        <dbReference type="EMBL" id="MSD14593.1"/>
    </source>
</evidence>
<organism evidence="1 2">
    <name type="scientific">Eubacterium ramulus</name>
    <dbReference type="NCBI Taxonomy" id="39490"/>
    <lineage>
        <taxon>Bacteria</taxon>
        <taxon>Bacillati</taxon>
        <taxon>Bacillota</taxon>
        <taxon>Clostridia</taxon>
        <taxon>Eubacteriales</taxon>
        <taxon>Eubacteriaceae</taxon>
        <taxon>Eubacterium</taxon>
    </lineage>
</organism>
<name>A0A844DZC7_EUBRA</name>
<dbReference type="Pfam" id="PF13306">
    <property type="entry name" value="LRR_5"/>
    <property type="match status" value="3"/>
</dbReference>
<proteinExistence type="predicted"/>
<dbReference type="Gene3D" id="3.80.10.10">
    <property type="entry name" value="Ribonuclease Inhibitor"/>
    <property type="match status" value="2"/>
</dbReference>
<dbReference type="InterPro" id="IPR026906">
    <property type="entry name" value="LRR_5"/>
</dbReference>
<sequence length="512" mass="58411">MAAKNISNTTKNISYMRDSRKSQMLWNNYRYRVEDDSIVIEDYCGEELDVSIPAEIEGLPVKKIAPEAFSIHGAMIERIEVPGSVTDIGDGAFKMCMSLEELVLQEGVCRIGENVLLVTAVTQLYLPTTVEKLKCPWEWGKVAIDVAQENQHYFSDGYGLYEKQEDGYALVAVRAEDQRVRYTVASNTTVIEQHAFEGQMYIQEVELPEGVISIEKEAFESCQALRRIVLPEGLTRICADAFRCCISLEGLELPSTLKDLGEHAVTDTYGWSPSMNGITYMRVHPDNPYFYHDANAFYQRRENGSLLIKYFGKNEVWKIPEEVTELGAMALRRSNLREVIIPETVKSISKDAFAECGRLECMEFAADGVKLYVPENPVYRKGEISSLFYRDNAGQLHYDYETYDSLLADWSQILIRCRMAAFRLEYPVQLPTARKQAYEALIAEHLKDLVYDICKRDSLRDLAALGNAGMITAEHIEEMIDWTTACHRGKLTGYLLEYQQEHFTENTFDFSL</sequence>
<accession>A0A844DZC7</accession>
<reference evidence="1 2" key="1">
    <citation type="journal article" date="2019" name="Nat. Med.">
        <title>A library of human gut bacterial isolates paired with longitudinal multiomics data enables mechanistic microbiome research.</title>
        <authorList>
            <person name="Poyet M."/>
            <person name="Groussin M."/>
            <person name="Gibbons S.M."/>
            <person name="Avila-Pacheco J."/>
            <person name="Jiang X."/>
            <person name="Kearney S.M."/>
            <person name="Perrotta A.R."/>
            <person name="Berdy B."/>
            <person name="Zhao S."/>
            <person name="Lieberman T.D."/>
            <person name="Swanson P.K."/>
            <person name="Smith M."/>
            <person name="Roesemann S."/>
            <person name="Alexander J.E."/>
            <person name="Rich S.A."/>
            <person name="Livny J."/>
            <person name="Vlamakis H."/>
            <person name="Clish C."/>
            <person name="Bullock K."/>
            <person name="Deik A."/>
            <person name="Scott J."/>
            <person name="Pierce K.A."/>
            <person name="Xavier R.J."/>
            <person name="Alm E.J."/>
        </authorList>
    </citation>
    <scope>NUCLEOTIDE SEQUENCE [LARGE SCALE GENOMIC DNA]</scope>
    <source>
        <strain evidence="1 2">BIOML-A3</strain>
    </source>
</reference>
<dbReference type="SUPFAM" id="SSF52058">
    <property type="entry name" value="L domain-like"/>
    <property type="match status" value="1"/>
</dbReference>
<dbReference type="PANTHER" id="PTHR45661">
    <property type="entry name" value="SURFACE ANTIGEN"/>
    <property type="match status" value="1"/>
</dbReference>
<dbReference type="AlphaFoldDB" id="A0A844DZC7"/>
<gene>
    <name evidence="1" type="ORF">GKE72_00560</name>
</gene>